<dbReference type="PROSITE" id="PS51471">
    <property type="entry name" value="FE2OG_OXY"/>
    <property type="match status" value="1"/>
</dbReference>
<evidence type="ECO:0000256" key="6">
    <source>
        <dbReference type="RuleBase" id="RU003682"/>
    </source>
</evidence>
<dbReference type="PANTHER" id="PTHR10209">
    <property type="entry name" value="OXIDOREDUCTASE, 2OG-FE II OXYGENASE FAMILY PROTEIN"/>
    <property type="match status" value="1"/>
</dbReference>
<reference evidence="8" key="1">
    <citation type="submission" date="2020-06" db="EMBL/GenBank/DDBJ databases">
        <authorList>
            <person name="Li T."/>
            <person name="Hu X."/>
            <person name="Zhang T."/>
            <person name="Song X."/>
            <person name="Zhang H."/>
            <person name="Dai N."/>
            <person name="Sheng W."/>
            <person name="Hou X."/>
            <person name="Wei L."/>
        </authorList>
    </citation>
    <scope>NUCLEOTIDE SEQUENCE</scope>
    <source>
        <strain evidence="8">KEN1</strain>
        <tissue evidence="8">Leaf</tissue>
    </source>
</reference>
<keyword evidence="3" id="KW-0847">Vitamin C</keyword>
<proteinExistence type="inferred from homology"/>
<dbReference type="GO" id="GO:0016706">
    <property type="term" value="F:2-oxoglutarate-dependent dioxygenase activity"/>
    <property type="evidence" value="ECO:0007669"/>
    <property type="project" value="UniProtKB-ARBA"/>
</dbReference>
<dbReference type="PANTHER" id="PTHR10209:SF791">
    <property type="entry name" value="1-AMINOCYCLOPROPANE-1-CARBOXYLATE OXIDASE HOMOLOG 1"/>
    <property type="match status" value="1"/>
</dbReference>
<evidence type="ECO:0000256" key="5">
    <source>
        <dbReference type="ARBA" id="ARBA00023004"/>
    </source>
</evidence>
<keyword evidence="2 6" id="KW-0479">Metal-binding</keyword>
<sequence length="367" mass="41754">MAWSSQTEANYDRASELKAFDDTKTGVKGLVDSGITHVPRIFITPQNDSDKNLKPSNSQLKFPLIDLENIDEDPIRHKKAVDEVRDASGTWGFFQVINHGIPGPVLEEMLDGVRKFHEQDPEERKKWYTRDRKRSVIYNSNFDLYTAPAANWRDTFFCPRAPHPSPEELPAVCRDIMLEFTKQVLKLGRRLFKLLSEALGLKADHLGDMKCADGLALLCHYYPFCPQPELTLGASPHADSDFLTVLLNDNVTGLQVLYQDQWYDVPSVPGSLVVNIGDLLQLISNDRFISAEHRVLANNVRSRVSVACFFRGDLDKSDELCGPIQELLSEDNPPKYRATTVKEYVNHYNSKGWMELLLYYISGFELK</sequence>
<evidence type="ECO:0000259" key="7">
    <source>
        <dbReference type="PROSITE" id="PS51471"/>
    </source>
</evidence>
<keyword evidence="5 6" id="KW-0408">Iron</keyword>
<evidence type="ECO:0000256" key="4">
    <source>
        <dbReference type="ARBA" id="ARBA00023002"/>
    </source>
</evidence>
<dbReference type="Gene3D" id="2.60.120.330">
    <property type="entry name" value="B-lactam Antibiotic, Isopenicillin N Synthase, Chain"/>
    <property type="match status" value="1"/>
</dbReference>
<comment type="caution">
    <text evidence="8">The sequence shown here is derived from an EMBL/GenBank/DDBJ whole genome shotgun (WGS) entry which is preliminary data.</text>
</comment>
<dbReference type="Pfam" id="PF03171">
    <property type="entry name" value="2OG-FeII_Oxy"/>
    <property type="match status" value="1"/>
</dbReference>
<dbReference type="GO" id="GO:0031418">
    <property type="term" value="F:L-ascorbic acid binding"/>
    <property type="evidence" value="ECO:0007669"/>
    <property type="project" value="UniProtKB-KW"/>
</dbReference>
<dbReference type="InterPro" id="IPR026992">
    <property type="entry name" value="DIOX_N"/>
</dbReference>
<dbReference type="FunFam" id="2.60.120.330:FF:000005">
    <property type="entry name" value="1-aminocyclopropane-1-carboxylate oxidase homolog 1"/>
    <property type="match status" value="1"/>
</dbReference>
<dbReference type="GO" id="GO:0009805">
    <property type="term" value="P:coumarin biosynthetic process"/>
    <property type="evidence" value="ECO:0007669"/>
    <property type="project" value="UniProtKB-ARBA"/>
</dbReference>
<gene>
    <name evidence="8" type="ORF">Slati_1041500</name>
</gene>
<evidence type="ECO:0000256" key="3">
    <source>
        <dbReference type="ARBA" id="ARBA00022896"/>
    </source>
</evidence>
<evidence type="ECO:0000256" key="1">
    <source>
        <dbReference type="ARBA" id="ARBA00008056"/>
    </source>
</evidence>
<reference evidence="8" key="2">
    <citation type="journal article" date="2024" name="Plant">
        <title>Genomic evolution and insights into agronomic trait innovations of Sesamum species.</title>
        <authorList>
            <person name="Miao H."/>
            <person name="Wang L."/>
            <person name="Qu L."/>
            <person name="Liu H."/>
            <person name="Sun Y."/>
            <person name="Le M."/>
            <person name="Wang Q."/>
            <person name="Wei S."/>
            <person name="Zheng Y."/>
            <person name="Lin W."/>
            <person name="Duan Y."/>
            <person name="Cao H."/>
            <person name="Xiong S."/>
            <person name="Wang X."/>
            <person name="Wei L."/>
            <person name="Li C."/>
            <person name="Ma Q."/>
            <person name="Ju M."/>
            <person name="Zhao R."/>
            <person name="Li G."/>
            <person name="Mu C."/>
            <person name="Tian Q."/>
            <person name="Mei H."/>
            <person name="Zhang T."/>
            <person name="Gao T."/>
            <person name="Zhang H."/>
        </authorList>
    </citation>
    <scope>NUCLEOTIDE SEQUENCE</scope>
    <source>
        <strain evidence="8">KEN1</strain>
    </source>
</reference>
<dbReference type="GO" id="GO:0046872">
    <property type="term" value="F:metal ion binding"/>
    <property type="evidence" value="ECO:0007669"/>
    <property type="project" value="UniProtKB-KW"/>
</dbReference>
<protein>
    <submittedName>
        <fullName evidence="8">1-aminocyclopropane-1-carboxylate oxidase2</fullName>
    </submittedName>
</protein>
<accession>A0AAW2XSZ1</accession>
<evidence type="ECO:0000313" key="8">
    <source>
        <dbReference type="EMBL" id="KAL0457023.1"/>
    </source>
</evidence>
<evidence type="ECO:0000256" key="2">
    <source>
        <dbReference type="ARBA" id="ARBA00022723"/>
    </source>
</evidence>
<comment type="similarity">
    <text evidence="1 6">Belongs to the iron/ascorbate-dependent oxidoreductase family.</text>
</comment>
<dbReference type="InterPro" id="IPR044861">
    <property type="entry name" value="IPNS-like_FE2OG_OXY"/>
</dbReference>
<dbReference type="InterPro" id="IPR027443">
    <property type="entry name" value="IPNS-like_sf"/>
</dbReference>
<feature type="domain" description="Fe2OG dioxygenase" evidence="7">
    <location>
        <begin position="213"/>
        <end position="312"/>
    </location>
</feature>
<dbReference type="SUPFAM" id="SSF51197">
    <property type="entry name" value="Clavaminate synthase-like"/>
    <property type="match status" value="1"/>
</dbReference>
<keyword evidence="4 6" id="KW-0560">Oxidoreductase</keyword>
<dbReference type="GO" id="GO:0002238">
    <property type="term" value="P:response to molecule of fungal origin"/>
    <property type="evidence" value="ECO:0007669"/>
    <property type="project" value="UniProtKB-ARBA"/>
</dbReference>
<dbReference type="InterPro" id="IPR005123">
    <property type="entry name" value="Oxoglu/Fe-dep_dioxygenase_dom"/>
</dbReference>
<dbReference type="Pfam" id="PF14226">
    <property type="entry name" value="DIOX_N"/>
    <property type="match status" value="1"/>
</dbReference>
<dbReference type="EMBL" id="JACGWN010000003">
    <property type="protein sequence ID" value="KAL0457023.1"/>
    <property type="molecule type" value="Genomic_DNA"/>
</dbReference>
<name>A0AAW2XSZ1_9LAMI</name>
<dbReference type="AlphaFoldDB" id="A0AAW2XSZ1"/>
<organism evidence="8">
    <name type="scientific">Sesamum latifolium</name>
    <dbReference type="NCBI Taxonomy" id="2727402"/>
    <lineage>
        <taxon>Eukaryota</taxon>
        <taxon>Viridiplantae</taxon>
        <taxon>Streptophyta</taxon>
        <taxon>Embryophyta</taxon>
        <taxon>Tracheophyta</taxon>
        <taxon>Spermatophyta</taxon>
        <taxon>Magnoliopsida</taxon>
        <taxon>eudicotyledons</taxon>
        <taxon>Gunneridae</taxon>
        <taxon>Pentapetalae</taxon>
        <taxon>asterids</taxon>
        <taxon>lamiids</taxon>
        <taxon>Lamiales</taxon>
        <taxon>Pedaliaceae</taxon>
        <taxon>Sesamum</taxon>
    </lineage>
</organism>